<dbReference type="EMBL" id="JBGBZA010000002">
    <property type="protein sequence ID" value="MEY9315078.1"/>
    <property type="molecule type" value="Genomic_DNA"/>
</dbReference>
<keyword evidence="5" id="KW-0808">Transferase</keyword>
<evidence type="ECO:0000313" key="5">
    <source>
        <dbReference type="EMBL" id="MBP1299371.1"/>
    </source>
</evidence>
<evidence type="ECO:0000256" key="1">
    <source>
        <dbReference type="ARBA" id="ARBA00022884"/>
    </source>
</evidence>
<proteinExistence type="inferred from homology"/>
<dbReference type="PANTHER" id="PTHR32319:SF0">
    <property type="entry name" value="BACTERIAL HEMOLYSIN-LIKE PROTEIN"/>
    <property type="match status" value="1"/>
</dbReference>
<keyword evidence="8" id="KW-1185">Reference proteome</keyword>
<dbReference type="GO" id="GO:0003723">
    <property type="term" value="F:RNA binding"/>
    <property type="evidence" value="ECO:0007669"/>
    <property type="project" value="UniProtKB-KW"/>
</dbReference>
<accession>A0A1E3EJD9</accession>
<evidence type="ECO:0000313" key="6">
    <source>
        <dbReference type="EMBL" id="MEY9315078.1"/>
    </source>
</evidence>
<dbReference type="EMBL" id="JAFICZ010000001">
    <property type="protein sequence ID" value="MBP1299371.1"/>
    <property type="molecule type" value="Genomic_DNA"/>
</dbReference>
<dbReference type="SMART" id="SM00363">
    <property type="entry name" value="S4"/>
    <property type="match status" value="1"/>
</dbReference>
<dbReference type="InterPro" id="IPR047048">
    <property type="entry name" value="TlyA"/>
</dbReference>
<evidence type="ECO:0000313" key="8">
    <source>
        <dbReference type="Proteomes" id="UP001565471"/>
    </source>
</evidence>
<name>A0A1E3EJD9_BRAEL</name>
<dbReference type="RefSeq" id="WP_018270361.1">
    <property type="nucleotide sequence ID" value="NZ_BJNL01000009.1"/>
</dbReference>
<dbReference type="eggNOG" id="COG1189">
    <property type="taxonomic scope" value="Bacteria"/>
</dbReference>
<dbReference type="STRING" id="29448.QU41_22490"/>
<feature type="domain" description="RNA-binding S4" evidence="4">
    <location>
        <begin position="15"/>
        <end position="79"/>
    </location>
</feature>
<dbReference type="PANTHER" id="PTHR32319">
    <property type="entry name" value="BACTERIAL HEMOLYSIN-LIKE PROTEIN"/>
    <property type="match status" value="1"/>
</dbReference>
<dbReference type="Gene3D" id="3.40.50.150">
    <property type="entry name" value="Vaccinia Virus protein VP39"/>
    <property type="match status" value="1"/>
</dbReference>
<reference evidence="5" key="1">
    <citation type="submission" date="2021-02" db="EMBL/GenBank/DDBJ databases">
        <title>Genomic Encyclopedia of Type Strains, Phase IV (KMG-V): Genome sequencing to study the core and pangenomes of soil and plant-associated prokaryotes.</title>
        <authorList>
            <person name="Whitman W."/>
        </authorList>
    </citation>
    <scope>NUCLEOTIDE SEQUENCE</scope>
    <source>
        <strain evidence="5">USDA 406</strain>
    </source>
</reference>
<dbReference type="Pfam" id="PF01479">
    <property type="entry name" value="S4"/>
    <property type="match status" value="1"/>
</dbReference>
<evidence type="ECO:0000313" key="7">
    <source>
        <dbReference type="Proteomes" id="UP000673383"/>
    </source>
</evidence>
<dbReference type="InterPro" id="IPR029063">
    <property type="entry name" value="SAM-dependent_MTases_sf"/>
</dbReference>
<dbReference type="InterPro" id="IPR002877">
    <property type="entry name" value="RNA_MeTrfase_FtsJ_dom"/>
</dbReference>
<dbReference type="SUPFAM" id="SSF55174">
    <property type="entry name" value="Alpha-L RNA-binding motif"/>
    <property type="match status" value="1"/>
</dbReference>
<protein>
    <submittedName>
        <fullName evidence="5">23S rRNA (Cytidine1920-2'-O)/16S rRNA (Cytidine1409-2'-O)-methyltransferase</fullName>
        <ecNumber evidence="5">2.1.1.226</ecNumber>
        <ecNumber evidence="5">2.1.1.227</ecNumber>
    </submittedName>
</protein>
<dbReference type="NCBIfam" id="TIGR00478">
    <property type="entry name" value="tly"/>
    <property type="match status" value="1"/>
</dbReference>
<comment type="similarity">
    <text evidence="2">Belongs to the TlyA family.</text>
</comment>
<dbReference type="AlphaFoldDB" id="A0A1E3EJD9"/>
<evidence type="ECO:0000256" key="3">
    <source>
        <dbReference type="PROSITE-ProRule" id="PRU00182"/>
    </source>
</evidence>
<dbReference type="EC" id="2.1.1.227" evidence="5"/>
<comment type="caution">
    <text evidence="5">The sequence shown here is derived from an EMBL/GenBank/DDBJ whole genome shotgun (WGS) entry which is preliminary data.</text>
</comment>
<dbReference type="InterPro" id="IPR002942">
    <property type="entry name" value="S4_RNA-bd"/>
</dbReference>
<dbReference type="Gene3D" id="3.10.290.10">
    <property type="entry name" value="RNA-binding S4 domain"/>
    <property type="match status" value="1"/>
</dbReference>
<dbReference type="EC" id="2.1.1.226" evidence="5"/>
<reference evidence="6 8" key="2">
    <citation type="submission" date="2024-07" db="EMBL/GenBank/DDBJ databases">
        <title>Genomic Encyclopedia of Type Strains, Phase V (KMG-V): Genome sequencing to study the core and pangenomes of soil and plant-associated prokaryotes.</title>
        <authorList>
            <person name="Whitman W."/>
        </authorList>
    </citation>
    <scope>NUCLEOTIDE SEQUENCE [LARGE SCALE GENOMIC DNA]</scope>
    <source>
        <strain evidence="6 8">USDA 415</strain>
    </source>
</reference>
<dbReference type="PROSITE" id="PS50889">
    <property type="entry name" value="S4"/>
    <property type="match status" value="1"/>
</dbReference>
<evidence type="ECO:0000259" key="4">
    <source>
        <dbReference type="SMART" id="SM00363"/>
    </source>
</evidence>
<dbReference type="Pfam" id="PF01728">
    <property type="entry name" value="FtsJ"/>
    <property type="match status" value="1"/>
</dbReference>
<dbReference type="CDD" id="cd00165">
    <property type="entry name" value="S4"/>
    <property type="match status" value="1"/>
</dbReference>
<dbReference type="Proteomes" id="UP001565471">
    <property type="component" value="Unassembled WGS sequence"/>
</dbReference>
<dbReference type="GO" id="GO:0008168">
    <property type="term" value="F:methyltransferase activity"/>
    <property type="evidence" value="ECO:0007669"/>
    <property type="project" value="UniProtKB-KW"/>
</dbReference>
<dbReference type="SUPFAM" id="SSF53335">
    <property type="entry name" value="S-adenosyl-L-methionine-dependent methyltransferases"/>
    <property type="match status" value="1"/>
</dbReference>
<dbReference type="OrthoDB" id="9784736at2"/>
<gene>
    <name evidence="6" type="ORF">ABIF29_001877</name>
    <name evidence="5" type="ORF">JOH49_009124</name>
</gene>
<dbReference type="GO" id="GO:0032259">
    <property type="term" value="P:methylation"/>
    <property type="evidence" value="ECO:0007669"/>
    <property type="project" value="UniProtKB-KW"/>
</dbReference>
<dbReference type="PIRSF" id="PIRSF005578">
    <property type="entry name" value="TlyA"/>
    <property type="match status" value="1"/>
</dbReference>
<organism evidence="5 7">
    <name type="scientific">Bradyrhizobium elkanii</name>
    <dbReference type="NCBI Taxonomy" id="29448"/>
    <lineage>
        <taxon>Bacteria</taxon>
        <taxon>Pseudomonadati</taxon>
        <taxon>Pseudomonadota</taxon>
        <taxon>Alphaproteobacteria</taxon>
        <taxon>Hyphomicrobiales</taxon>
        <taxon>Nitrobacteraceae</taxon>
        <taxon>Bradyrhizobium</taxon>
    </lineage>
</organism>
<dbReference type="Proteomes" id="UP000673383">
    <property type="component" value="Unassembled WGS sequence"/>
</dbReference>
<dbReference type="GeneID" id="92956504"/>
<sequence length="253" mass="26521">MTRAGDNDNNASAGKRIDVLLVERGLFESRARARAAIDAGLVTADGKQIVKASEIVAPGAALSAEPAHPYVSRGGVKLAGALEHYPIDVEGHVCLDVGASTGGFTEVLLANGASLVFAIDVGHGQLHPSLQGHPKIVSMEATDIRSFEGKRLPARPDIVVIDVSFISLKLVLPVALSLAAAPMHLLALIKPQFEAARKHSKRGVIRNAMVHQEICDDIAAFAASQGCTDIQVFPSSIPGGDGNIEFFLGARRG</sequence>
<dbReference type="InterPro" id="IPR036986">
    <property type="entry name" value="S4_RNA-bd_sf"/>
</dbReference>
<keyword evidence="5" id="KW-0489">Methyltransferase</keyword>
<dbReference type="InterPro" id="IPR004538">
    <property type="entry name" value="Hemolysin_A/TlyA"/>
</dbReference>
<keyword evidence="1 3" id="KW-0694">RNA-binding</keyword>
<evidence type="ECO:0000256" key="2">
    <source>
        <dbReference type="ARBA" id="ARBA00029460"/>
    </source>
</evidence>